<accession>A0A2K1IU49</accession>
<proteinExistence type="predicted"/>
<protein>
    <recommendedName>
        <fullName evidence="5">Secreted protein</fullName>
    </recommendedName>
</protein>
<dbReference type="InParanoid" id="A0A2K1IU49"/>
<evidence type="ECO:0000313" key="4">
    <source>
        <dbReference type="Proteomes" id="UP000006727"/>
    </source>
</evidence>
<keyword evidence="4" id="KW-1185">Reference proteome</keyword>
<evidence type="ECO:0000313" key="2">
    <source>
        <dbReference type="EMBL" id="PNR32807.1"/>
    </source>
</evidence>
<dbReference type="Proteomes" id="UP000006727">
    <property type="component" value="Chromosome 20"/>
</dbReference>
<name>A0A2K1IU49_PHYPA</name>
<dbReference type="EnsemblPlants" id="Pp3c20_5463V3.1">
    <property type="protein sequence ID" value="PAC:32945287.CDS.1"/>
    <property type="gene ID" value="Pp3c20_5463"/>
</dbReference>
<gene>
    <name evidence="2" type="ORF">PHYPA_024749</name>
</gene>
<dbReference type="EMBL" id="ABEU02000020">
    <property type="protein sequence ID" value="PNR32807.1"/>
    <property type="molecule type" value="Genomic_DNA"/>
</dbReference>
<dbReference type="AlphaFoldDB" id="A0A2K1IU49"/>
<evidence type="ECO:0000256" key="1">
    <source>
        <dbReference type="SAM" id="SignalP"/>
    </source>
</evidence>
<evidence type="ECO:0000313" key="3">
    <source>
        <dbReference type="EnsemblPlants" id="PAC:32945287.CDS.1"/>
    </source>
</evidence>
<evidence type="ECO:0008006" key="5">
    <source>
        <dbReference type="Google" id="ProtNLM"/>
    </source>
</evidence>
<dbReference type="Gramene" id="Pp3c20_5463V3.1">
    <property type="protein sequence ID" value="PAC:32945287.CDS.1"/>
    <property type="gene ID" value="Pp3c20_5463"/>
</dbReference>
<feature type="chain" id="PRO_5036042772" description="Secreted protein" evidence="1">
    <location>
        <begin position="18"/>
        <end position="104"/>
    </location>
</feature>
<reference evidence="2 4" key="2">
    <citation type="journal article" date="2018" name="Plant J.">
        <title>The Physcomitrella patens chromosome-scale assembly reveals moss genome structure and evolution.</title>
        <authorList>
            <person name="Lang D."/>
            <person name="Ullrich K.K."/>
            <person name="Murat F."/>
            <person name="Fuchs J."/>
            <person name="Jenkins J."/>
            <person name="Haas F.B."/>
            <person name="Piednoel M."/>
            <person name="Gundlach H."/>
            <person name="Van Bel M."/>
            <person name="Meyberg R."/>
            <person name="Vives C."/>
            <person name="Morata J."/>
            <person name="Symeonidi A."/>
            <person name="Hiss M."/>
            <person name="Muchero W."/>
            <person name="Kamisugi Y."/>
            <person name="Saleh O."/>
            <person name="Blanc G."/>
            <person name="Decker E.L."/>
            <person name="van Gessel N."/>
            <person name="Grimwood J."/>
            <person name="Hayes R.D."/>
            <person name="Graham S.W."/>
            <person name="Gunter L.E."/>
            <person name="McDaniel S.F."/>
            <person name="Hoernstein S.N.W."/>
            <person name="Larsson A."/>
            <person name="Li F.W."/>
            <person name="Perroud P.F."/>
            <person name="Phillips J."/>
            <person name="Ranjan P."/>
            <person name="Rokshar D.S."/>
            <person name="Rothfels C.J."/>
            <person name="Schneider L."/>
            <person name="Shu S."/>
            <person name="Stevenson D.W."/>
            <person name="Thummler F."/>
            <person name="Tillich M."/>
            <person name="Villarreal Aguilar J.C."/>
            <person name="Widiez T."/>
            <person name="Wong G.K."/>
            <person name="Wymore A."/>
            <person name="Zhang Y."/>
            <person name="Zimmer A.D."/>
            <person name="Quatrano R.S."/>
            <person name="Mayer K.F.X."/>
            <person name="Goodstein D."/>
            <person name="Casacuberta J.M."/>
            <person name="Vandepoele K."/>
            <person name="Reski R."/>
            <person name="Cuming A.C."/>
            <person name="Tuskan G.A."/>
            <person name="Maumus F."/>
            <person name="Salse J."/>
            <person name="Schmutz J."/>
            <person name="Rensing S.A."/>
        </authorList>
    </citation>
    <scope>NUCLEOTIDE SEQUENCE [LARGE SCALE GENOMIC DNA]</scope>
    <source>
        <strain evidence="3 4">cv. Gransden 2004</strain>
    </source>
</reference>
<keyword evidence="1" id="KW-0732">Signal</keyword>
<organism evidence="2">
    <name type="scientific">Physcomitrium patens</name>
    <name type="common">Spreading-leaved earth moss</name>
    <name type="synonym">Physcomitrella patens</name>
    <dbReference type="NCBI Taxonomy" id="3218"/>
    <lineage>
        <taxon>Eukaryota</taxon>
        <taxon>Viridiplantae</taxon>
        <taxon>Streptophyta</taxon>
        <taxon>Embryophyta</taxon>
        <taxon>Bryophyta</taxon>
        <taxon>Bryophytina</taxon>
        <taxon>Bryopsida</taxon>
        <taxon>Funariidae</taxon>
        <taxon>Funariales</taxon>
        <taxon>Funariaceae</taxon>
        <taxon>Physcomitrium</taxon>
    </lineage>
</organism>
<reference evidence="2 4" key="1">
    <citation type="journal article" date="2008" name="Science">
        <title>The Physcomitrella genome reveals evolutionary insights into the conquest of land by plants.</title>
        <authorList>
            <person name="Rensing S."/>
            <person name="Lang D."/>
            <person name="Zimmer A."/>
            <person name="Terry A."/>
            <person name="Salamov A."/>
            <person name="Shapiro H."/>
            <person name="Nishiyama T."/>
            <person name="Perroud P.-F."/>
            <person name="Lindquist E."/>
            <person name="Kamisugi Y."/>
            <person name="Tanahashi T."/>
            <person name="Sakakibara K."/>
            <person name="Fujita T."/>
            <person name="Oishi K."/>
            <person name="Shin-I T."/>
            <person name="Kuroki Y."/>
            <person name="Toyoda A."/>
            <person name="Suzuki Y."/>
            <person name="Hashimoto A."/>
            <person name="Yamaguchi K."/>
            <person name="Sugano A."/>
            <person name="Kohara Y."/>
            <person name="Fujiyama A."/>
            <person name="Anterola A."/>
            <person name="Aoki S."/>
            <person name="Ashton N."/>
            <person name="Barbazuk W.B."/>
            <person name="Barker E."/>
            <person name="Bennetzen J."/>
            <person name="Bezanilla M."/>
            <person name="Blankenship R."/>
            <person name="Cho S.H."/>
            <person name="Dutcher S."/>
            <person name="Estelle M."/>
            <person name="Fawcett J.A."/>
            <person name="Gundlach H."/>
            <person name="Hanada K."/>
            <person name="Heyl A."/>
            <person name="Hicks K.A."/>
            <person name="Hugh J."/>
            <person name="Lohr M."/>
            <person name="Mayer K."/>
            <person name="Melkozernov A."/>
            <person name="Murata T."/>
            <person name="Nelson D."/>
            <person name="Pils B."/>
            <person name="Prigge M."/>
            <person name="Reiss B."/>
            <person name="Renner T."/>
            <person name="Rombauts S."/>
            <person name="Rushton P."/>
            <person name="Sanderfoot A."/>
            <person name="Schween G."/>
            <person name="Shiu S.-H."/>
            <person name="Stueber K."/>
            <person name="Theodoulou F.L."/>
            <person name="Tu H."/>
            <person name="Van de Peer Y."/>
            <person name="Verrier P.J."/>
            <person name="Waters E."/>
            <person name="Wood A."/>
            <person name="Yang L."/>
            <person name="Cove D."/>
            <person name="Cuming A."/>
            <person name="Hasebe M."/>
            <person name="Lucas S."/>
            <person name="Mishler D.B."/>
            <person name="Reski R."/>
            <person name="Grigoriev I."/>
            <person name="Quatrano R.S."/>
            <person name="Boore J.L."/>
        </authorList>
    </citation>
    <scope>NUCLEOTIDE SEQUENCE [LARGE SCALE GENOMIC DNA]</scope>
    <source>
        <strain evidence="3 4">cv. Gransden 2004</strain>
    </source>
</reference>
<sequence length="104" mass="11571">MAFVGSTMLLCARLVEPCNISCQLVSGLRQVITRSMLYLSQAVLMCGQSQNAWKMVLIVVLLQRMHQPSHFMTFCHAPTDMPPAYTSYFIAATFLGSHGCHDCL</sequence>
<feature type="signal peptide" evidence="1">
    <location>
        <begin position="1"/>
        <end position="17"/>
    </location>
</feature>
<reference evidence="3" key="3">
    <citation type="submission" date="2020-12" db="UniProtKB">
        <authorList>
            <consortium name="EnsemblPlants"/>
        </authorList>
    </citation>
    <scope>IDENTIFICATION</scope>
</reference>